<gene>
    <name evidence="1" type="ORF">DI586_07990</name>
</gene>
<organism evidence="1 2">
    <name type="scientific">Micavibrio aeruginosavorus</name>
    <dbReference type="NCBI Taxonomy" id="349221"/>
    <lineage>
        <taxon>Bacteria</taxon>
        <taxon>Pseudomonadati</taxon>
        <taxon>Bdellovibrionota</taxon>
        <taxon>Bdellovibrionia</taxon>
        <taxon>Bdellovibrionales</taxon>
        <taxon>Pseudobdellovibrionaceae</taxon>
        <taxon>Micavibrio</taxon>
    </lineage>
</organism>
<protein>
    <recommendedName>
        <fullName evidence="3">STAS/SEC14 domain-containing protein</fullName>
    </recommendedName>
</protein>
<proteinExistence type="predicted"/>
<dbReference type="InterPro" id="IPR038396">
    <property type="entry name" value="SpoIIAA-like_sf"/>
</dbReference>
<comment type="caution">
    <text evidence="1">The sequence shown here is derived from an EMBL/GenBank/DDBJ whole genome shotgun (WGS) entry which is preliminary data.</text>
</comment>
<dbReference type="Pfam" id="PF11964">
    <property type="entry name" value="SpoIIAA-like"/>
    <property type="match status" value="1"/>
</dbReference>
<evidence type="ECO:0000313" key="2">
    <source>
        <dbReference type="Proteomes" id="UP000249739"/>
    </source>
</evidence>
<dbReference type="SUPFAM" id="SSF52091">
    <property type="entry name" value="SpoIIaa-like"/>
    <property type="match status" value="1"/>
</dbReference>
<dbReference type="Gene3D" id="3.40.50.10600">
    <property type="entry name" value="SpoIIaa-like domains"/>
    <property type="match status" value="1"/>
</dbReference>
<dbReference type="InterPro" id="IPR036513">
    <property type="entry name" value="STAS_dom_sf"/>
</dbReference>
<dbReference type="InterPro" id="IPR021866">
    <property type="entry name" value="SpoIIAA-like"/>
</dbReference>
<reference evidence="1 2" key="1">
    <citation type="submission" date="2017-08" db="EMBL/GenBank/DDBJ databases">
        <title>Infants hospitalized years apart are colonized by the same room-sourced microbial strains.</title>
        <authorList>
            <person name="Brooks B."/>
            <person name="Olm M.R."/>
            <person name="Firek B.A."/>
            <person name="Baker R."/>
            <person name="Thomas B.C."/>
            <person name="Morowitz M.J."/>
            <person name="Banfield J.F."/>
        </authorList>
    </citation>
    <scope>NUCLEOTIDE SEQUENCE [LARGE SCALE GENOMIC DNA]</scope>
    <source>
        <strain evidence="1">S2_006_000_R2_64</strain>
    </source>
</reference>
<name>A0A2W5FMK7_9BACT</name>
<evidence type="ECO:0000313" key="1">
    <source>
        <dbReference type="EMBL" id="PZP55070.1"/>
    </source>
</evidence>
<dbReference type="Proteomes" id="UP000249739">
    <property type="component" value="Unassembled WGS sequence"/>
</dbReference>
<evidence type="ECO:0008006" key="3">
    <source>
        <dbReference type="Google" id="ProtNLM"/>
    </source>
</evidence>
<dbReference type="EMBL" id="QFOT01000091">
    <property type="protein sequence ID" value="PZP55070.1"/>
    <property type="molecule type" value="Genomic_DNA"/>
</dbReference>
<dbReference type="AlphaFoldDB" id="A0A2W5FMK7"/>
<accession>A0A2W5FMK7</accession>
<sequence length="126" mass="14792">MSQQNKIMPESEGNVLCIEVRGLVTYEYYAGMYLENLKKIMEKHGKARLLFFYPDPENFIGWETKAADADFSTFNEYAKDIEKTAIINPPQIVSQRWDFRMPILGGEFREFETAQDLPEALEWIKR</sequence>